<feature type="transmembrane region" description="Helical" evidence="5">
    <location>
        <begin position="12"/>
        <end position="33"/>
    </location>
</feature>
<feature type="transmembrane region" description="Helical" evidence="5">
    <location>
        <begin position="259"/>
        <end position="292"/>
    </location>
</feature>
<dbReference type="InterPro" id="IPR011701">
    <property type="entry name" value="MFS"/>
</dbReference>
<dbReference type="GO" id="GO:0005886">
    <property type="term" value="C:plasma membrane"/>
    <property type="evidence" value="ECO:0007669"/>
    <property type="project" value="TreeGrafter"/>
</dbReference>
<dbReference type="PANTHER" id="PTHR23502">
    <property type="entry name" value="MAJOR FACILITATOR SUPERFAMILY"/>
    <property type="match status" value="1"/>
</dbReference>
<feature type="transmembrane region" description="Helical" evidence="5">
    <location>
        <begin position="355"/>
        <end position="376"/>
    </location>
</feature>
<dbReference type="RefSeq" id="XP_058310047.1">
    <property type="nucleotide sequence ID" value="XM_058450585.1"/>
</dbReference>
<comment type="caution">
    <text evidence="7">The sequence shown here is derived from an EMBL/GenBank/DDBJ whole genome shotgun (WGS) entry which is preliminary data.</text>
</comment>
<comment type="subcellular location">
    <subcellularLocation>
        <location evidence="1">Membrane</location>
        <topology evidence="1">Multi-pass membrane protein</topology>
    </subcellularLocation>
</comment>
<accession>A0A9W9T6Z4</accession>
<gene>
    <name evidence="7" type="ORF">N7498_003523</name>
</gene>
<feature type="transmembrane region" description="Helical" evidence="5">
    <location>
        <begin position="83"/>
        <end position="100"/>
    </location>
</feature>
<dbReference type="OrthoDB" id="2585655at2759"/>
<dbReference type="PROSITE" id="PS50850">
    <property type="entry name" value="MFS"/>
    <property type="match status" value="1"/>
</dbReference>
<feature type="transmembrane region" description="Helical" evidence="5">
    <location>
        <begin position="170"/>
        <end position="191"/>
    </location>
</feature>
<evidence type="ECO:0000313" key="7">
    <source>
        <dbReference type="EMBL" id="KAJ5211877.1"/>
    </source>
</evidence>
<dbReference type="GO" id="GO:0022857">
    <property type="term" value="F:transmembrane transporter activity"/>
    <property type="evidence" value="ECO:0007669"/>
    <property type="project" value="InterPro"/>
</dbReference>
<keyword evidence="2 5" id="KW-0812">Transmembrane</keyword>
<evidence type="ECO:0000256" key="5">
    <source>
        <dbReference type="SAM" id="Phobius"/>
    </source>
</evidence>
<feature type="transmembrane region" description="Helical" evidence="5">
    <location>
        <begin position="141"/>
        <end position="164"/>
    </location>
</feature>
<feature type="transmembrane region" description="Helical" evidence="5">
    <location>
        <begin position="312"/>
        <end position="334"/>
    </location>
</feature>
<name>A0A9W9T6Z4_9EURO</name>
<protein>
    <recommendedName>
        <fullName evidence="6">Major facilitator superfamily (MFS) profile domain-containing protein</fullName>
    </recommendedName>
</protein>
<evidence type="ECO:0000256" key="1">
    <source>
        <dbReference type="ARBA" id="ARBA00004141"/>
    </source>
</evidence>
<dbReference type="PANTHER" id="PTHR23502:SF160">
    <property type="entry name" value="MAJOR FACILITATOR SUPERFAMILY (MFS) PROFILE DOMAIN-CONTAINING PROTEIN-RELATED"/>
    <property type="match status" value="1"/>
</dbReference>
<proteinExistence type="predicted"/>
<dbReference type="AlphaFoldDB" id="A0A9W9T6Z4"/>
<evidence type="ECO:0000259" key="6">
    <source>
        <dbReference type="PROSITE" id="PS50850"/>
    </source>
</evidence>
<dbReference type="InterPro" id="IPR036259">
    <property type="entry name" value="MFS_trans_sf"/>
</dbReference>
<keyword evidence="4 5" id="KW-0472">Membrane</keyword>
<evidence type="ECO:0000256" key="2">
    <source>
        <dbReference type="ARBA" id="ARBA00022692"/>
    </source>
</evidence>
<dbReference type="Pfam" id="PF07690">
    <property type="entry name" value="MFS_1"/>
    <property type="match status" value="1"/>
</dbReference>
<feature type="transmembrane region" description="Helical" evidence="5">
    <location>
        <begin position="53"/>
        <end position="71"/>
    </location>
</feature>
<feature type="transmembrane region" description="Helical" evidence="5">
    <location>
        <begin position="418"/>
        <end position="438"/>
    </location>
</feature>
<organism evidence="7 8">
    <name type="scientific">Penicillium cinerascens</name>
    <dbReference type="NCBI Taxonomy" id="70096"/>
    <lineage>
        <taxon>Eukaryota</taxon>
        <taxon>Fungi</taxon>
        <taxon>Dikarya</taxon>
        <taxon>Ascomycota</taxon>
        <taxon>Pezizomycotina</taxon>
        <taxon>Eurotiomycetes</taxon>
        <taxon>Eurotiomycetidae</taxon>
        <taxon>Eurotiales</taxon>
        <taxon>Aspergillaceae</taxon>
        <taxon>Penicillium</taxon>
    </lineage>
</organism>
<dbReference type="GeneID" id="83177886"/>
<dbReference type="EMBL" id="JAPQKR010000008">
    <property type="protein sequence ID" value="KAJ5211877.1"/>
    <property type="molecule type" value="Genomic_DNA"/>
</dbReference>
<dbReference type="InterPro" id="IPR020846">
    <property type="entry name" value="MFS_dom"/>
</dbReference>
<dbReference type="Proteomes" id="UP001150904">
    <property type="component" value="Unassembled WGS sequence"/>
</dbReference>
<evidence type="ECO:0000256" key="4">
    <source>
        <dbReference type="ARBA" id="ARBA00023136"/>
    </source>
</evidence>
<sequence>MTAVDPRLFPQRVRYAALLTVNVYVFMGNMYSSGITTGFESLAIALHADNSKLSALVTYSVLSMGLANLFWMPLALCFGKRPVVLVSMAMFLGGIIWSAVAKDYNSLLGSRVFASFGYGAIESLGPSILADLFFERNYSSAMAVYAAFLSGGSQIGPVIAGYLIEARGWRWFFILCAIIAGVNLVTTIFMLPETIYDREEEPEVTEDFEKNAHGHLETVQTLQSQVGDRAAMDYGEYMKKLFTFNITKEAKERGVLKHFIYIFLLPFPLLLVPGVLIASIMYGVVLGGIVAISTLAPSLFSPPPYLFTSAALGLFTVSSFIGIVVAWPIAGPLTDILSRWLRRRNNNIHKPEHRLPALIIPFLVCPVGLIVFGYTIARRAHYVQPAVGAAMVAAGLTLVPSVMLSYVVDSYPRTSGEALVLINTSKNVVAFGLARGAYSWMAMEGVEKMFYEFAGIEWAVIALALPLYFAGPWLRAHTQKLV</sequence>
<keyword evidence="8" id="KW-1185">Reference proteome</keyword>
<feature type="transmembrane region" description="Helical" evidence="5">
    <location>
        <begin position="382"/>
        <end position="406"/>
    </location>
</feature>
<keyword evidence="3 5" id="KW-1133">Transmembrane helix</keyword>
<feature type="domain" description="Major facilitator superfamily (MFS) profile" evidence="6">
    <location>
        <begin position="17"/>
        <end position="472"/>
    </location>
</feature>
<evidence type="ECO:0000256" key="3">
    <source>
        <dbReference type="ARBA" id="ARBA00022989"/>
    </source>
</evidence>
<reference evidence="7" key="2">
    <citation type="journal article" date="2023" name="IMA Fungus">
        <title>Comparative genomic study of the Penicillium genus elucidates a diverse pangenome and 15 lateral gene transfer events.</title>
        <authorList>
            <person name="Petersen C."/>
            <person name="Sorensen T."/>
            <person name="Nielsen M.R."/>
            <person name="Sondergaard T.E."/>
            <person name="Sorensen J.L."/>
            <person name="Fitzpatrick D.A."/>
            <person name="Frisvad J.C."/>
            <person name="Nielsen K.L."/>
        </authorList>
    </citation>
    <scope>NUCLEOTIDE SEQUENCE</scope>
    <source>
        <strain evidence="7">IBT 15544</strain>
    </source>
</reference>
<evidence type="ECO:0000313" key="8">
    <source>
        <dbReference type="Proteomes" id="UP001150904"/>
    </source>
</evidence>
<dbReference type="SUPFAM" id="SSF103473">
    <property type="entry name" value="MFS general substrate transporter"/>
    <property type="match status" value="1"/>
</dbReference>
<feature type="transmembrane region" description="Helical" evidence="5">
    <location>
        <begin position="450"/>
        <end position="470"/>
    </location>
</feature>
<dbReference type="Gene3D" id="1.20.1250.20">
    <property type="entry name" value="MFS general substrate transporter like domains"/>
    <property type="match status" value="1"/>
</dbReference>
<reference evidence="7" key="1">
    <citation type="submission" date="2022-12" db="EMBL/GenBank/DDBJ databases">
        <authorList>
            <person name="Petersen C."/>
        </authorList>
    </citation>
    <scope>NUCLEOTIDE SEQUENCE</scope>
    <source>
        <strain evidence="7">IBT 15544</strain>
    </source>
</reference>